<proteinExistence type="predicted"/>
<organism evidence="2 3">
    <name type="scientific">Glossina austeni</name>
    <name type="common">Savannah tsetse fly</name>
    <dbReference type="NCBI Taxonomy" id="7395"/>
    <lineage>
        <taxon>Eukaryota</taxon>
        <taxon>Metazoa</taxon>
        <taxon>Ecdysozoa</taxon>
        <taxon>Arthropoda</taxon>
        <taxon>Hexapoda</taxon>
        <taxon>Insecta</taxon>
        <taxon>Pterygota</taxon>
        <taxon>Neoptera</taxon>
        <taxon>Endopterygota</taxon>
        <taxon>Diptera</taxon>
        <taxon>Brachycera</taxon>
        <taxon>Muscomorpha</taxon>
        <taxon>Hippoboscoidea</taxon>
        <taxon>Glossinidae</taxon>
        <taxon>Glossina</taxon>
    </lineage>
</organism>
<keyword evidence="1" id="KW-0472">Membrane</keyword>
<dbReference type="AlphaFoldDB" id="A0A1A9VC17"/>
<dbReference type="EnsemblMetazoa" id="GAUT032428-RA">
    <property type="protein sequence ID" value="GAUT032428-PA"/>
    <property type="gene ID" value="GAUT032428"/>
</dbReference>
<accession>A0A1A9VC17</accession>
<name>A0A1A9VC17_GLOAU</name>
<keyword evidence="1" id="KW-1133">Transmembrane helix</keyword>
<evidence type="ECO:0000313" key="3">
    <source>
        <dbReference type="Proteomes" id="UP000078200"/>
    </source>
</evidence>
<dbReference type="Proteomes" id="UP000078200">
    <property type="component" value="Unassembled WGS sequence"/>
</dbReference>
<protein>
    <submittedName>
        <fullName evidence="2">Uncharacterized protein</fullName>
    </submittedName>
</protein>
<evidence type="ECO:0000256" key="1">
    <source>
        <dbReference type="SAM" id="Phobius"/>
    </source>
</evidence>
<keyword evidence="1" id="KW-0812">Transmembrane</keyword>
<evidence type="ECO:0000313" key="2">
    <source>
        <dbReference type="EnsemblMetazoa" id="GAUT032428-PA"/>
    </source>
</evidence>
<dbReference type="VEuPathDB" id="VectorBase:GAUT032428"/>
<keyword evidence="3" id="KW-1185">Reference proteome</keyword>
<feature type="transmembrane region" description="Helical" evidence="1">
    <location>
        <begin position="212"/>
        <end position="233"/>
    </location>
</feature>
<sequence>MHVDSEKWCQQLCPDSVHSVQQYPADVCNSRPKGIILGDLFETLHRTASSLSQAALSKVNSCTVTRFNCPTDAIIVENHSKCVKGLIKYGLHFRNCYEIYFACKAVDQHKNQGFLICDDTSRFRDAFFIIDSSLDALKNVEPSTEKNTLELKFISYIMWNKDIRRVYLIWTCRSMSVCCRTHFIVLDSYHDRTSPFLKYRHEMSIKKFGPNLLLLLFSSSLSYQYWFIVLVSFKYTARDGKYFIYTYFQYALPNSRYSHYNFFKCCSITEILKIVFVNEFYMFEIDFDYKTHSNIDREIHLKANENCPHNCVRNHINKTETKISFKANK</sequence>
<reference evidence="2" key="1">
    <citation type="submission" date="2020-05" db="UniProtKB">
        <authorList>
            <consortium name="EnsemblMetazoa"/>
        </authorList>
    </citation>
    <scope>IDENTIFICATION</scope>
    <source>
        <strain evidence="2">TTRI</strain>
    </source>
</reference>